<feature type="transmembrane region" description="Helical" evidence="1">
    <location>
        <begin position="235"/>
        <end position="257"/>
    </location>
</feature>
<evidence type="ECO:0000256" key="1">
    <source>
        <dbReference type="SAM" id="Phobius"/>
    </source>
</evidence>
<dbReference type="EMBL" id="LR824541">
    <property type="protein sequence ID" value="CAH1635081.1"/>
    <property type="molecule type" value="Genomic_DNA"/>
</dbReference>
<reference evidence="3" key="1">
    <citation type="submission" date="2022-02" db="EMBL/GenBank/DDBJ databases">
        <authorList>
            <person name="King R."/>
        </authorList>
    </citation>
    <scope>NUCLEOTIDE SEQUENCE</scope>
</reference>
<feature type="chain" id="PRO_5040493379" description="Ig-like domain-containing protein" evidence="2">
    <location>
        <begin position="25"/>
        <end position="310"/>
    </location>
</feature>
<organism evidence="3 4">
    <name type="scientific">Spodoptera littoralis</name>
    <name type="common">Egyptian cotton leafworm</name>
    <dbReference type="NCBI Taxonomy" id="7109"/>
    <lineage>
        <taxon>Eukaryota</taxon>
        <taxon>Metazoa</taxon>
        <taxon>Ecdysozoa</taxon>
        <taxon>Arthropoda</taxon>
        <taxon>Hexapoda</taxon>
        <taxon>Insecta</taxon>
        <taxon>Pterygota</taxon>
        <taxon>Neoptera</taxon>
        <taxon>Endopterygota</taxon>
        <taxon>Lepidoptera</taxon>
        <taxon>Glossata</taxon>
        <taxon>Ditrysia</taxon>
        <taxon>Noctuoidea</taxon>
        <taxon>Noctuidae</taxon>
        <taxon>Amphipyrinae</taxon>
        <taxon>Spodoptera</taxon>
    </lineage>
</organism>
<sequence>MCNINLLFTFLIIIALDYTVRVQGFRRYYDKKGRETVLALEGESFNMECKADVGLSYCGFRNPKGQRFSVASSGLKGGFCSLTVTTAKTDNGLWICHMGTHVTGLEKIKLIEVRVVDPVAAVWKNISLLHHSLGLVSCAAIQGMTPLTYCRFEPPNGPPFSINADITKDNPIQGKYFFPRNKSLDRGDCAVNILFTSEEDMGLWTCGASLEDGKEYTDTVYVYVHGFYKITTASVAPYLLGLLGFLLVVVVIGMVVWRRQLCVKIRPNEEGDVHEMQALPGPSRDLSLPRLVVESPTEPSSSLSHSQCSN</sequence>
<accession>A0A9P0HVD5</accession>
<name>A0A9P0HVD5_SPOLI</name>
<evidence type="ECO:0000256" key="2">
    <source>
        <dbReference type="SAM" id="SignalP"/>
    </source>
</evidence>
<feature type="signal peptide" evidence="2">
    <location>
        <begin position="1"/>
        <end position="24"/>
    </location>
</feature>
<keyword evidence="1" id="KW-0472">Membrane</keyword>
<gene>
    <name evidence="3" type="ORF">SPLIT_LOCUS443</name>
</gene>
<evidence type="ECO:0008006" key="5">
    <source>
        <dbReference type="Google" id="ProtNLM"/>
    </source>
</evidence>
<protein>
    <recommendedName>
        <fullName evidence="5">Ig-like domain-containing protein</fullName>
    </recommendedName>
</protein>
<keyword evidence="1" id="KW-1133">Transmembrane helix</keyword>
<evidence type="ECO:0000313" key="3">
    <source>
        <dbReference type="EMBL" id="CAH1635081.1"/>
    </source>
</evidence>
<evidence type="ECO:0000313" key="4">
    <source>
        <dbReference type="Proteomes" id="UP001153321"/>
    </source>
</evidence>
<keyword evidence="4" id="KW-1185">Reference proteome</keyword>
<dbReference type="Proteomes" id="UP001153321">
    <property type="component" value="Chromosome 10"/>
</dbReference>
<dbReference type="AlphaFoldDB" id="A0A9P0HVD5"/>
<keyword evidence="2" id="KW-0732">Signal</keyword>
<proteinExistence type="predicted"/>
<keyword evidence="1" id="KW-0812">Transmembrane</keyword>